<dbReference type="InterPro" id="IPR011032">
    <property type="entry name" value="GroES-like_sf"/>
</dbReference>
<dbReference type="CDD" id="cd05289">
    <property type="entry name" value="MDR_like_2"/>
    <property type="match status" value="1"/>
</dbReference>
<proteinExistence type="predicted"/>
<dbReference type="Proteomes" id="UP001626603">
    <property type="component" value="Chromosome"/>
</dbReference>
<keyword evidence="4" id="KW-1185">Reference proteome</keyword>
<evidence type="ECO:0000313" key="4">
    <source>
        <dbReference type="Proteomes" id="UP001626603"/>
    </source>
</evidence>
<dbReference type="AlphaFoldDB" id="A0ABD8A7Z2"/>
<dbReference type="InterPro" id="IPR013154">
    <property type="entry name" value="ADH-like_N"/>
</dbReference>
<dbReference type="InterPro" id="IPR036291">
    <property type="entry name" value="NAD(P)-bd_dom_sf"/>
</dbReference>
<dbReference type="SUPFAM" id="SSF51735">
    <property type="entry name" value="NAD(P)-binding Rossmann-fold domains"/>
    <property type="match status" value="1"/>
</dbReference>
<sequence length="326" mass="34407">MKQAGETMQAAVINRFGGPEELVVQEVPIPEIAPGEVLIRVEYASVGAWDPFEREGGYARMLGIETRFPYVLGSEGAGSIASVGEGVSRFKTDDHVYAPEFLNPKGGFYAEFAAVDAGYVSLTPEDLTAEQASVISGAGITALRGLADVLNLGRGESVAVFGASGGVGHVAVQLARQMGARVFAVASGRDGVALVKRLGIDCVIDGRRDKISSAIRSFGFGELDAALLTAGGEGAGEVVSCVRSGGRVVFPNGIHPEPQPRPDVRINGYNAEPGPDIIRRLGSFIESGAVKPHIDRVFPLDRAADAHRYLDLHHPGKIALRVIRPK</sequence>
<dbReference type="GO" id="GO:0016616">
    <property type="term" value="F:oxidoreductase activity, acting on the CH-OH group of donors, NAD or NADP as acceptor"/>
    <property type="evidence" value="ECO:0007669"/>
    <property type="project" value="UniProtKB-ARBA"/>
</dbReference>
<dbReference type="EMBL" id="CP137641">
    <property type="protein sequence ID" value="WOX55653.1"/>
    <property type="molecule type" value="Genomic_DNA"/>
</dbReference>
<dbReference type="GO" id="GO:0044281">
    <property type="term" value="P:small molecule metabolic process"/>
    <property type="evidence" value="ECO:0007669"/>
    <property type="project" value="UniProtKB-ARBA"/>
</dbReference>
<evidence type="ECO:0000256" key="1">
    <source>
        <dbReference type="ARBA" id="ARBA00022857"/>
    </source>
</evidence>
<dbReference type="GO" id="GO:0043168">
    <property type="term" value="F:anion binding"/>
    <property type="evidence" value="ECO:0007669"/>
    <property type="project" value="UniProtKB-ARBA"/>
</dbReference>
<reference evidence="3 4" key="1">
    <citation type="submission" date="2023-10" db="EMBL/GenBank/DDBJ databases">
        <title>The complete genome sequence of Methanoculleus palmolei DSM 4273.</title>
        <authorList>
            <person name="Lai S.-J."/>
            <person name="You Y.-T."/>
            <person name="Chen S.-C."/>
        </authorList>
    </citation>
    <scope>NUCLEOTIDE SEQUENCE [LARGE SCALE GENOMIC DNA]</scope>
    <source>
        <strain evidence="3 4">DSM 4273</strain>
    </source>
</reference>
<dbReference type="Pfam" id="PF13602">
    <property type="entry name" value="ADH_zinc_N_2"/>
    <property type="match status" value="1"/>
</dbReference>
<dbReference type="GO" id="GO:0030554">
    <property type="term" value="F:adenyl nucleotide binding"/>
    <property type="evidence" value="ECO:0007669"/>
    <property type="project" value="UniProtKB-ARBA"/>
</dbReference>
<accession>A0ABD8A7Z2</accession>
<protein>
    <submittedName>
        <fullName evidence="3">NADP-dependent oxidoreductase</fullName>
        <ecNumber evidence="3">1.-.-.-</ecNumber>
    </submittedName>
</protein>
<dbReference type="PANTHER" id="PTHR44154">
    <property type="entry name" value="QUINONE OXIDOREDUCTASE"/>
    <property type="match status" value="1"/>
</dbReference>
<dbReference type="PANTHER" id="PTHR44154:SF1">
    <property type="entry name" value="QUINONE OXIDOREDUCTASE"/>
    <property type="match status" value="1"/>
</dbReference>
<dbReference type="Gene3D" id="3.40.50.720">
    <property type="entry name" value="NAD(P)-binding Rossmann-like Domain"/>
    <property type="match status" value="1"/>
</dbReference>
<gene>
    <name evidence="3" type="ORF">R6Y95_09290</name>
</gene>
<dbReference type="InterPro" id="IPR020843">
    <property type="entry name" value="ER"/>
</dbReference>
<dbReference type="SMART" id="SM00829">
    <property type="entry name" value="PKS_ER"/>
    <property type="match status" value="1"/>
</dbReference>
<dbReference type="Pfam" id="PF08240">
    <property type="entry name" value="ADH_N"/>
    <property type="match status" value="1"/>
</dbReference>
<dbReference type="Gene3D" id="3.90.180.10">
    <property type="entry name" value="Medium-chain alcohol dehydrogenases, catalytic domain"/>
    <property type="match status" value="1"/>
</dbReference>
<keyword evidence="1" id="KW-0521">NADP</keyword>
<evidence type="ECO:0000313" key="3">
    <source>
        <dbReference type="EMBL" id="WOX55653.1"/>
    </source>
</evidence>
<keyword evidence="3" id="KW-0560">Oxidoreductase</keyword>
<feature type="domain" description="Enoyl reductase (ER)" evidence="2">
    <location>
        <begin position="17"/>
        <end position="320"/>
    </location>
</feature>
<dbReference type="InterPro" id="IPR051603">
    <property type="entry name" value="Zinc-ADH_QOR/CCCR"/>
</dbReference>
<dbReference type="SUPFAM" id="SSF50129">
    <property type="entry name" value="GroES-like"/>
    <property type="match status" value="1"/>
</dbReference>
<evidence type="ECO:0000259" key="2">
    <source>
        <dbReference type="SMART" id="SM00829"/>
    </source>
</evidence>
<dbReference type="EC" id="1.-.-.-" evidence="3"/>
<organism evidence="3 4">
    <name type="scientific">Methanoculleus palmolei</name>
    <dbReference type="NCBI Taxonomy" id="72612"/>
    <lineage>
        <taxon>Archaea</taxon>
        <taxon>Methanobacteriati</taxon>
        <taxon>Methanobacteriota</taxon>
        <taxon>Stenosarchaea group</taxon>
        <taxon>Methanomicrobia</taxon>
        <taxon>Methanomicrobiales</taxon>
        <taxon>Methanomicrobiaceae</taxon>
        <taxon>Methanoculleus</taxon>
    </lineage>
</organism>
<name>A0ABD8A7Z2_9EURY</name>